<keyword evidence="10" id="KW-1185">Reference proteome</keyword>
<dbReference type="RefSeq" id="WP_349431221.1">
    <property type="nucleotide sequence ID" value="NZ_CP157743.1"/>
</dbReference>
<dbReference type="PANTHER" id="PTHR30026">
    <property type="entry name" value="OUTER MEMBRANE PROTEIN TOLC"/>
    <property type="match status" value="1"/>
</dbReference>
<feature type="signal peptide" evidence="8">
    <location>
        <begin position="1"/>
        <end position="21"/>
    </location>
</feature>
<dbReference type="NCBIfam" id="TIGR01844">
    <property type="entry name" value="type_I_sec_TolC"/>
    <property type="match status" value="1"/>
</dbReference>
<dbReference type="InterPro" id="IPR003423">
    <property type="entry name" value="OMP_efflux"/>
</dbReference>
<reference evidence="9 10" key="1">
    <citation type="journal article" date="2024" name="Microbiology">
        <title>Methylomarinum rosea sp. nov., a novel halophilic methanotrophic bacterium from the hypersaline Lake Elton.</title>
        <authorList>
            <person name="Suleimanov R.Z."/>
            <person name="Oshkin I.Y."/>
            <person name="Danilova O.V."/>
            <person name="Suzina N.E."/>
            <person name="Dedysh S.N."/>
        </authorList>
    </citation>
    <scope>NUCLEOTIDE SEQUENCE [LARGE SCALE GENOMIC DNA]</scope>
    <source>
        <strain evidence="9 10">Ch1-1</strain>
    </source>
</reference>
<organism evidence="9 10">
    <name type="scientific">Methylomarinum roseum</name>
    <dbReference type="NCBI Taxonomy" id="3067653"/>
    <lineage>
        <taxon>Bacteria</taxon>
        <taxon>Pseudomonadati</taxon>
        <taxon>Pseudomonadota</taxon>
        <taxon>Gammaproteobacteria</taxon>
        <taxon>Methylococcales</taxon>
        <taxon>Methylococcaceae</taxon>
        <taxon>Methylomarinum</taxon>
    </lineage>
</organism>
<dbReference type="InterPro" id="IPR051906">
    <property type="entry name" value="TolC-like"/>
</dbReference>
<dbReference type="PANTHER" id="PTHR30026:SF20">
    <property type="entry name" value="OUTER MEMBRANE PROTEIN TOLC"/>
    <property type="match status" value="1"/>
</dbReference>
<evidence type="ECO:0000256" key="5">
    <source>
        <dbReference type="ARBA" id="ARBA00022692"/>
    </source>
</evidence>
<protein>
    <submittedName>
        <fullName evidence="9">TolC family outer membrane protein</fullName>
    </submittedName>
</protein>
<feature type="chain" id="PRO_5043806467" evidence="8">
    <location>
        <begin position="22"/>
        <end position="437"/>
    </location>
</feature>
<dbReference type="GO" id="GO:0015562">
    <property type="term" value="F:efflux transmembrane transporter activity"/>
    <property type="evidence" value="ECO:0007669"/>
    <property type="project" value="InterPro"/>
</dbReference>
<dbReference type="KEGG" id="mech:Q9L42_013230"/>
<dbReference type="GO" id="GO:1990281">
    <property type="term" value="C:efflux pump complex"/>
    <property type="evidence" value="ECO:0007669"/>
    <property type="project" value="TreeGrafter"/>
</dbReference>
<keyword evidence="6" id="KW-0472">Membrane</keyword>
<keyword evidence="8" id="KW-0732">Signal</keyword>
<dbReference type="GO" id="GO:0015288">
    <property type="term" value="F:porin activity"/>
    <property type="evidence" value="ECO:0007669"/>
    <property type="project" value="TreeGrafter"/>
</dbReference>
<evidence type="ECO:0000256" key="3">
    <source>
        <dbReference type="ARBA" id="ARBA00022448"/>
    </source>
</evidence>
<proteinExistence type="inferred from homology"/>
<evidence type="ECO:0000313" key="9">
    <source>
        <dbReference type="EMBL" id="XBS19329.1"/>
    </source>
</evidence>
<dbReference type="EMBL" id="CP157743">
    <property type="protein sequence ID" value="XBS19329.1"/>
    <property type="molecule type" value="Genomic_DNA"/>
</dbReference>
<evidence type="ECO:0000256" key="8">
    <source>
        <dbReference type="SAM" id="SignalP"/>
    </source>
</evidence>
<dbReference type="Pfam" id="PF02321">
    <property type="entry name" value="OEP"/>
    <property type="match status" value="2"/>
</dbReference>
<keyword evidence="3" id="KW-0813">Transport</keyword>
<name>A0AAU7NQU0_9GAMM</name>
<sequence>MFKLKIAAVLLATLPIQQGYAQDLIETYQLALENDPQFKSAYLNQFSTAEFKSQSIAQMLPNISVSASSSRDRLNNKKATFQRAGTQNFWNHGITFNFTQPVFNWGHWVQLGQSDNRIAQAEAQYQAEYQALIVRTAEAYFDVLAAEDNLEFTVAEKKAIAKQLEQAKQRFEVGLIAITDVYEAQAAYDQARANEIEAANLLDDAKEGLRELIGDNQADLNPLHEKIILNRPEPDDISLWANSAQNNNFNIVAQLNQAEVARKEIRLQQSAHLPTIDIVANYNVQDNTSTFGLRGDTQSVGLQLNLPIFEGGGVYSRTQQAQYDYQREKEDLTKVKRTVTRQVRNAYRGVLASLSRVKALTATVKSSQSALEASEAGLEVGTRTMVDVLAEQRNLFRSKRDYARSRYDYLINGIKLKEAAGSLSEADLQEVNKFLQR</sequence>
<dbReference type="SUPFAM" id="SSF56954">
    <property type="entry name" value="Outer membrane efflux proteins (OEP)"/>
    <property type="match status" value="1"/>
</dbReference>
<dbReference type="Gene3D" id="1.20.1600.10">
    <property type="entry name" value="Outer membrane efflux proteins (OEP)"/>
    <property type="match status" value="1"/>
</dbReference>
<evidence type="ECO:0000256" key="6">
    <source>
        <dbReference type="ARBA" id="ARBA00023136"/>
    </source>
</evidence>
<dbReference type="Proteomes" id="UP001225378">
    <property type="component" value="Chromosome"/>
</dbReference>
<keyword evidence="4" id="KW-1134">Transmembrane beta strand</keyword>
<evidence type="ECO:0000256" key="2">
    <source>
        <dbReference type="ARBA" id="ARBA00007613"/>
    </source>
</evidence>
<comment type="similarity">
    <text evidence="2">Belongs to the outer membrane factor (OMF) (TC 1.B.17) family.</text>
</comment>
<evidence type="ECO:0000256" key="1">
    <source>
        <dbReference type="ARBA" id="ARBA00004442"/>
    </source>
</evidence>
<evidence type="ECO:0000256" key="4">
    <source>
        <dbReference type="ARBA" id="ARBA00022452"/>
    </source>
</evidence>
<accession>A0AAU7NQU0</accession>
<comment type="subcellular location">
    <subcellularLocation>
        <location evidence="1">Cell outer membrane</location>
    </subcellularLocation>
</comment>
<gene>
    <name evidence="9" type="ORF">Q9L42_013230</name>
</gene>
<evidence type="ECO:0000256" key="7">
    <source>
        <dbReference type="ARBA" id="ARBA00023237"/>
    </source>
</evidence>
<evidence type="ECO:0000313" key="10">
    <source>
        <dbReference type="Proteomes" id="UP001225378"/>
    </source>
</evidence>
<dbReference type="AlphaFoldDB" id="A0AAU7NQU0"/>
<keyword evidence="5" id="KW-0812">Transmembrane</keyword>
<dbReference type="InterPro" id="IPR010130">
    <property type="entry name" value="T1SS_OMP_TolC"/>
</dbReference>
<keyword evidence="7" id="KW-0998">Cell outer membrane</keyword>
<dbReference type="GO" id="GO:0009279">
    <property type="term" value="C:cell outer membrane"/>
    <property type="evidence" value="ECO:0007669"/>
    <property type="project" value="UniProtKB-SubCell"/>
</dbReference>